<name>A0A6J6DP02_9ZZZZ</name>
<dbReference type="PANTHER" id="PTHR43398">
    <property type="entry name" value="DOLICHOL-PHOSPHATE MANNOSYLTRANSFERASE SUBUNIT 1"/>
    <property type="match status" value="1"/>
</dbReference>
<evidence type="ECO:0000313" key="5">
    <source>
        <dbReference type="EMBL" id="CAB4538030.1"/>
    </source>
</evidence>
<dbReference type="InterPro" id="IPR039528">
    <property type="entry name" value="DPM1-like"/>
</dbReference>
<evidence type="ECO:0000313" key="6">
    <source>
        <dbReference type="EMBL" id="CAB4564874.1"/>
    </source>
</evidence>
<dbReference type="GO" id="GO:0004582">
    <property type="term" value="F:dolichyl-phosphate beta-D-mannosyltransferase activity"/>
    <property type="evidence" value="ECO:0007669"/>
    <property type="project" value="InterPro"/>
</dbReference>
<dbReference type="Pfam" id="PF00535">
    <property type="entry name" value="Glycos_transf_2"/>
    <property type="match status" value="1"/>
</dbReference>
<protein>
    <submittedName>
        <fullName evidence="6">Unannotated protein</fullName>
    </submittedName>
</protein>
<dbReference type="CDD" id="cd06442">
    <property type="entry name" value="DPM1_like"/>
    <property type="match status" value="1"/>
</dbReference>
<feature type="domain" description="Glycosyltransferase 2-like" evidence="4">
    <location>
        <begin position="5"/>
        <end position="169"/>
    </location>
</feature>
<dbReference type="Gene3D" id="3.90.550.10">
    <property type="entry name" value="Spore Coat Polysaccharide Biosynthesis Protein SpsA, Chain A"/>
    <property type="match status" value="1"/>
</dbReference>
<gene>
    <name evidence="5" type="ORF">UFOPK1503_00046</name>
    <name evidence="6" type="ORF">UFOPK1693_00282</name>
</gene>
<dbReference type="InterPro" id="IPR001173">
    <property type="entry name" value="Glyco_trans_2-like"/>
</dbReference>
<accession>A0A6J6DP02</accession>
<sequence>MKTLVLMPTYNEAETLEKTAKELFNFNPTVDLMIIDDNSPDGTGAIADRLASSDKRVSVMHRHKREGLGAAYRAGFQRGLTSPYSHFVEMDADGSHRPVDLKLMLESVAQNDLVVGSRWIDGGEVSNWSKLRKAISKTGNRYARFLLKSQVADMTSGFRVYSRGLLEKLPINEMQAHGYAFQVEMTMRAEAHGAAIREVPIRFVERDGGKSKMSFWIVVEAFWLCTKWGLRKP</sequence>
<keyword evidence="2" id="KW-0328">Glycosyltransferase</keyword>
<reference evidence="6" key="1">
    <citation type="submission" date="2020-05" db="EMBL/GenBank/DDBJ databases">
        <authorList>
            <person name="Chiriac C."/>
            <person name="Salcher M."/>
            <person name="Ghai R."/>
            <person name="Kavagutti S V."/>
        </authorList>
    </citation>
    <scope>NUCLEOTIDE SEQUENCE</scope>
</reference>
<proteinExistence type="inferred from homology"/>
<dbReference type="EMBL" id="CAEZST010000001">
    <property type="protein sequence ID" value="CAB4538030.1"/>
    <property type="molecule type" value="Genomic_DNA"/>
</dbReference>
<evidence type="ECO:0000256" key="3">
    <source>
        <dbReference type="ARBA" id="ARBA00022679"/>
    </source>
</evidence>
<comment type="similarity">
    <text evidence="1">Belongs to the glycosyltransferase 2 family.</text>
</comment>
<dbReference type="InterPro" id="IPR029044">
    <property type="entry name" value="Nucleotide-diphossugar_trans"/>
</dbReference>
<evidence type="ECO:0000259" key="4">
    <source>
        <dbReference type="Pfam" id="PF00535"/>
    </source>
</evidence>
<dbReference type="SUPFAM" id="SSF53448">
    <property type="entry name" value="Nucleotide-diphospho-sugar transferases"/>
    <property type="match status" value="1"/>
</dbReference>
<dbReference type="EMBL" id="CAEZTO010000002">
    <property type="protein sequence ID" value="CAB4564874.1"/>
    <property type="molecule type" value="Genomic_DNA"/>
</dbReference>
<dbReference type="GO" id="GO:0016020">
    <property type="term" value="C:membrane"/>
    <property type="evidence" value="ECO:0007669"/>
    <property type="project" value="GOC"/>
</dbReference>
<evidence type="ECO:0000256" key="2">
    <source>
        <dbReference type="ARBA" id="ARBA00022676"/>
    </source>
</evidence>
<evidence type="ECO:0000256" key="1">
    <source>
        <dbReference type="ARBA" id="ARBA00006739"/>
    </source>
</evidence>
<dbReference type="GO" id="GO:0009247">
    <property type="term" value="P:glycolipid biosynthetic process"/>
    <property type="evidence" value="ECO:0007669"/>
    <property type="project" value="TreeGrafter"/>
</dbReference>
<dbReference type="AlphaFoldDB" id="A0A6J6DP02"/>
<organism evidence="6">
    <name type="scientific">freshwater metagenome</name>
    <dbReference type="NCBI Taxonomy" id="449393"/>
    <lineage>
        <taxon>unclassified sequences</taxon>
        <taxon>metagenomes</taxon>
        <taxon>ecological metagenomes</taxon>
    </lineage>
</organism>
<dbReference type="PANTHER" id="PTHR43398:SF1">
    <property type="entry name" value="DOLICHOL-PHOSPHATE MANNOSYLTRANSFERASE SUBUNIT 1"/>
    <property type="match status" value="1"/>
</dbReference>
<dbReference type="FunFam" id="3.90.550.10:FF:000122">
    <property type="entry name" value="Dolichol-phosphate mannosyltransferase subunit 1"/>
    <property type="match status" value="1"/>
</dbReference>
<keyword evidence="3" id="KW-0808">Transferase</keyword>